<feature type="compositionally biased region" description="Basic and acidic residues" evidence="15">
    <location>
        <begin position="546"/>
        <end position="559"/>
    </location>
</feature>
<feature type="region of interest" description="Disordered" evidence="15">
    <location>
        <begin position="1002"/>
        <end position="1087"/>
    </location>
</feature>
<feature type="compositionally biased region" description="Basic and acidic residues" evidence="15">
    <location>
        <begin position="283"/>
        <end position="306"/>
    </location>
</feature>
<dbReference type="GO" id="GO:0048188">
    <property type="term" value="C:Set1C/COMPASS complex"/>
    <property type="evidence" value="ECO:0007669"/>
    <property type="project" value="InterPro"/>
</dbReference>
<keyword evidence="4" id="KW-0808">Transferase</keyword>
<evidence type="ECO:0000256" key="15">
    <source>
        <dbReference type="SAM" id="MobiDB-lite"/>
    </source>
</evidence>
<keyword evidence="10" id="KW-0539">Nucleus</keyword>
<evidence type="ECO:0000256" key="10">
    <source>
        <dbReference type="ARBA" id="ARBA00023242"/>
    </source>
</evidence>
<evidence type="ECO:0000256" key="7">
    <source>
        <dbReference type="ARBA" id="ARBA00022884"/>
    </source>
</evidence>
<dbReference type="SMART" id="SM00317">
    <property type="entry name" value="SET"/>
    <property type="match status" value="1"/>
</dbReference>
<keyword evidence="6" id="KW-0156">Chromatin regulator</keyword>
<accession>A0A7R8ZAW0</accession>
<dbReference type="Pfam" id="PF00856">
    <property type="entry name" value="SET"/>
    <property type="match status" value="1"/>
</dbReference>
<evidence type="ECO:0000256" key="6">
    <source>
        <dbReference type="ARBA" id="ARBA00022853"/>
    </source>
</evidence>
<feature type="compositionally biased region" description="Polar residues" evidence="15">
    <location>
        <begin position="736"/>
        <end position="745"/>
    </location>
</feature>
<dbReference type="CDD" id="cd19169">
    <property type="entry name" value="SET_SETD1"/>
    <property type="match status" value="1"/>
</dbReference>
<protein>
    <recommendedName>
        <fullName evidence="2">[histone H3]-lysine(4) N-trimethyltransferase</fullName>
        <ecNumber evidence="2">2.1.1.354</ecNumber>
    </recommendedName>
</protein>
<dbReference type="InterPro" id="IPR044570">
    <property type="entry name" value="Set1-like"/>
</dbReference>
<evidence type="ECO:0000256" key="2">
    <source>
        <dbReference type="ARBA" id="ARBA00012182"/>
    </source>
</evidence>
<feature type="compositionally biased region" description="Polar residues" evidence="15">
    <location>
        <begin position="312"/>
        <end position="338"/>
    </location>
</feature>
<keyword evidence="3" id="KW-0489">Methyltransferase</keyword>
<dbReference type="PANTHER" id="PTHR45814:SF2">
    <property type="entry name" value="HISTONE-LYSINE N-METHYLTRANSFERASE SETD1"/>
    <property type="match status" value="1"/>
</dbReference>
<feature type="compositionally biased region" description="Low complexity" evidence="15">
    <location>
        <begin position="1057"/>
        <end position="1084"/>
    </location>
</feature>
<dbReference type="InterPro" id="IPR012677">
    <property type="entry name" value="Nucleotide-bd_a/b_plait_sf"/>
</dbReference>
<dbReference type="PROSITE" id="PS50280">
    <property type="entry name" value="SET"/>
    <property type="match status" value="1"/>
</dbReference>
<dbReference type="PROSITE" id="PS50868">
    <property type="entry name" value="POST_SET"/>
    <property type="match status" value="1"/>
</dbReference>
<feature type="compositionally biased region" description="Basic and acidic residues" evidence="15">
    <location>
        <begin position="1219"/>
        <end position="1228"/>
    </location>
</feature>
<dbReference type="EC" id="2.1.1.354" evidence="2"/>
<dbReference type="Gene3D" id="3.30.70.330">
    <property type="match status" value="1"/>
</dbReference>
<dbReference type="CDD" id="cd12304">
    <property type="entry name" value="RRM_Set1"/>
    <property type="match status" value="1"/>
</dbReference>
<dbReference type="InterPro" id="IPR037841">
    <property type="entry name" value="SET_SETD1A/B"/>
</dbReference>
<evidence type="ECO:0000256" key="14">
    <source>
        <dbReference type="PROSITE-ProRule" id="PRU00176"/>
    </source>
</evidence>
<evidence type="ECO:0000256" key="12">
    <source>
        <dbReference type="ARBA" id="ARBA00047583"/>
    </source>
</evidence>
<dbReference type="InterPro" id="IPR000504">
    <property type="entry name" value="RRM_dom"/>
</dbReference>
<dbReference type="GO" id="GO:0003723">
    <property type="term" value="F:RNA binding"/>
    <property type="evidence" value="ECO:0007669"/>
    <property type="project" value="UniProtKB-UniRule"/>
</dbReference>
<keyword evidence="8" id="KW-0805">Transcription regulation</keyword>
<feature type="domain" description="RRM" evidence="16">
    <location>
        <begin position="124"/>
        <end position="202"/>
    </location>
</feature>
<feature type="region of interest" description="Disordered" evidence="15">
    <location>
        <begin position="660"/>
        <end position="775"/>
    </location>
</feature>
<dbReference type="InterPro" id="IPR046341">
    <property type="entry name" value="SET_dom_sf"/>
</dbReference>
<evidence type="ECO:0000313" key="19">
    <source>
        <dbReference type="EMBL" id="CAD7200871.1"/>
    </source>
</evidence>
<dbReference type="SMART" id="SM00508">
    <property type="entry name" value="PostSET"/>
    <property type="match status" value="1"/>
</dbReference>
<dbReference type="Gene3D" id="2.170.270.10">
    <property type="entry name" value="SET domain"/>
    <property type="match status" value="1"/>
</dbReference>
<feature type="compositionally biased region" description="Polar residues" evidence="15">
    <location>
        <begin position="592"/>
        <end position="603"/>
    </location>
</feature>
<comment type="catalytic activity">
    <reaction evidence="12">
        <text>N(6)-methyl-L-lysyl(4)-[histone H3] + S-adenosyl-L-methionine = N(6),N(6)-dimethyl-L-lysyl(4)-[histone H3] + S-adenosyl-L-homocysteine + H(+)</text>
        <dbReference type="Rhea" id="RHEA:60268"/>
        <dbReference type="Rhea" id="RHEA-COMP:15540"/>
        <dbReference type="Rhea" id="RHEA-COMP:15543"/>
        <dbReference type="ChEBI" id="CHEBI:15378"/>
        <dbReference type="ChEBI" id="CHEBI:57856"/>
        <dbReference type="ChEBI" id="CHEBI:59789"/>
        <dbReference type="ChEBI" id="CHEBI:61929"/>
        <dbReference type="ChEBI" id="CHEBI:61976"/>
    </reaction>
</comment>
<dbReference type="PROSITE" id="PS50102">
    <property type="entry name" value="RRM"/>
    <property type="match status" value="1"/>
</dbReference>
<dbReference type="Pfam" id="PF00076">
    <property type="entry name" value="RRM_1"/>
    <property type="match status" value="1"/>
</dbReference>
<evidence type="ECO:0000256" key="5">
    <source>
        <dbReference type="ARBA" id="ARBA00022691"/>
    </source>
</evidence>
<feature type="compositionally biased region" description="Acidic residues" evidence="15">
    <location>
        <begin position="1209"/>
        <end position="1218"/>
    </location>
</feature>
<evidence type="ECO:0000256" key="11">
    <source>
        <dbReference type="ARBA" id="ARBA00047571"/>
    </source>
</evidence>
<evidence type="ECO:0000256" key="9">
    <source>
        <dbReference type="ARBA" id="ARBA00023163"/>
    </source>
</evidence>
<comment type="catalytic activity">
    <reaction evidence="13">
        <text>N(6),N(6)-dimethyl-L-lysyl(4)-[histone H3] + S-adenosyl-L-methionine = N(6),N(6),N(6)-trimethyl-L-lysyl(4)-[histone H3] + S-adenosyl-L-homocysteine + H(+)</text>
        <dbReference type="Rhea" id="RHEA:60272"/>
        <dbReference type="Rhea" id="RHEA-COMP:15537"/>
        <dbReference type="Rhea" id="RHEA-COMP:15540"/>
        <dbReference type="ChEBI" id="CHEBI:15378"/>
        <dbReference type="ChEBI" id="CHEBI:57856"/>
        <dbReference type="ChEBI" id="CHEBI:59789"/>
        <dbReference type="ChEBI" id="CHEBI:61961"/>
        <dbReference type="ChEBI" id="CHEBI:61976"/>
    </reaction>
</comment>
<feature type="compositionally biased region" description="Basic residues" evidence="15">
    <location>
        <begin position="25"/>
        <end position="50"/>
    </location>
</feature>
<feature type="region of interest" description="Disordered" evidence="15">
    <location>
        <begin position="260"/>
        <end position="343"/>
    </location>
</feature>
<dbReference type="InterPro" id="IPR003616">
    <property type="entry name" value="Post-SET_dom"/>
</dbReference>
<feature type="region of interest" description="Disordered" evidence="15">
    <location>
        <begin position="1"/>
        <end position="50"/>
    </location>
</feature>
<feature type="domain" description="SET" evidence="17">
    <location>
        <begin position="1602"/>
        <end position="1719"/>
    </location>
</feature>
<evidence type="ECO:0000256" key="4">
    <source>
        <dbReference type="ARBA" id="ARBA00022679"/>
    </source>
</evidence>
<feature type="region of interest" description="Disordered" evidence="15">
    <location>
        <begin position="1107"/>
        <end position="1155"/>
    </location>
</feature>
<evidence type="ECO:0000259" key="16">
    <source>
        <dbReference type="PROSITE" id="PS50102"/>
    </source>
</evidence>
<feature type="compositionally biased region" description="Pro residues" evidence="15">
    <location>
        <begin position="1378"/>
        <end position="1392"/>
    </location>
</feature>
<sequence>MLSSTAEDGEIEAAATMSEPSHSGYRSKSHHHGHHHHVHHHHAHHHQHHKTRNYKLLIDPCLVKGAAKLYRYDGNVPNDASYPQIQVRDPRSALTRIWTRLEPLDIPVPKFKIDRNYVGKPPPVEVTICNMNDNIDRAFLTDMVLKFGEVEELSIYYHPISNRHLGLARIVFENVKSAQFCVDRLNNTSVMGKVLSVFLDEFGTKCQEIFQEQTEDRKTGKDSLEQVVIESPLKVKIQDDSNLSPSRQPPKKVAVVDHEMTMEDTERSWHDKDDHTLTPGAGARKELPHVAHQESDYNLKPDHRGYSDYPTPGSSTSDYGTGQSEVSSYTDRSYTSSNKDFDLHGTPTLNHPGPARYEYHNQFASVPPPSSHVTHYQPLYHPPGPPPNIHLPCPSIPPPPFSHTLHPPPLSMLPPTHILHPPPLPILPLSHSNSSLPWQQTWDHKQASTSSVQPVAPRSSGVTTLPPAKATPTWTPVSGNTKRVLFSPEQKKEIKTPASKSKDPSEETPVLDLDTRIELLLKGKGMGSLAPSFLHLGIGGSDSEEESTKRLSRGSKEGSSKPVQHSPARSSKRKLYKKSTYTRVDSDKKNSSKTCSFCSSTHSAKNEKVDEPLEDPPSPFISEEIYLKWHQIHVEQNRVKQLEQEQSEGLVKCTHLEESAVDNDDLGSLISSSEDEILTEVHEPSDEEHSPSQSSGFSPKRSIRSFLKLSDAPPGTEPEPDQEPEPELESEPELEVTSQRSTPLQDENPDDDDHMSLSSLSSGDQNIEVSAQPPGKMYAPTMPIINTSLPPPSIVFSSSQAVFPPPTFYPPPTHHPPPPLYSSTPDTFMWSTPTSGYAYPQPTYLHPRAPSLDPQHCPVGMSPFMTTTFPYNTSVTMPYAPPRAPVQSDPQAPTINAVIERITSELKVILKRDFNKKMVENTAFKVFEKWWDESESKYKASTFSSAPDINESPSVPTRTGKREYMLGSVFDNMRDSFSMDHIGISGFGLGLRAAIPKMPSFRRKIDKAPSPVPCEQEGEEEEEDYSRHDLVETDKDEMSDTETELQDSKNNRLSEASSKSSPRLRSSSTSSSSSSSSSSSTSDDSSLEDVDIKKLLMNIDMEILDRVRERTPEGCSTPLPSDTMSDVEDSDYQQSLLKDESSEGEENVTSSDYTFSSKVASNKETETVIDISGEEQNLANRHILKTKFDAVNVSAQSVKSGVSKHVLMNEEDNREEESESSKRSRAKIETSVNSKKTDYNFVTGSSDMNTSDVSKSNAFVALNEFCERYHEGQTKGSVAENNFEMDISESDALRDKSWDVKDLSYNGEVRENSSPEGRFPAFHIAMEHSYSLPPDLGVSVLPTDKTVADKWKSESRQNEDTRMAVDHDHGYTQRERSPPQPHLPPPPTPPTPVVEALPVVNRLKPPKESKAAKPLRVEKHSVFLKHKKPVPKEPVVHPPVVFSKREIVKELNILYNFLTNGVDAEDIRYLKRSYEAMLANDAQGYWLNDTHWVDHPVTAIGPSSKKNKRDDPKIHLSGCARTEGYYKVDIKEKAKHKHHYGQTIQQTAVDQQECSDVSKSITGKMQAQLREARSNQRRLLTAFGTDTDSDLLKFNQLKFRKKQLKFAKSGIHDWGLFAMEPIAADEMVIEYVGQMVRSSVADLRERKYEATGIGSSYLFRVDLDTIIDATKCGNLARFINHSCNPNCYAKIITIEGQKKIVIYSKQQISVNEEITYDYKFPLEDEKIPCLCGHIQCRGTLN</sequence>
<keyword evidence="5" id="KW-0949">S-adenosyl-L-methionine</keyword>
<dbReference type="FunFam" id="2.170.270.10:FF:000010">
    <property type="entry name" value="Histone-lysine N-methyltransferase"/>
    <property type="match status" value="1"/>
</dbReference>
<dbReference type="PANTHER" id="PTHR45814">
    <property type="entry name" value="HISTONE-LYSINE N-METHYLTRANSFERASE SETD1"/>
    <property type="match status" value="1"/>
</dbReference>
<evidence type="ECO:0000259" key="18">
    <source>
        <dbReference type="PROSITE" id="PS50868"/>
    </source>
</evidence>
<feature type="compositionally biased region" description="Basic and acidic residues" evidence="15">
    <location>
        <begin position="260"/>
        <end position="276"/>
    </location>
</feature>
<dbReference type="SUPFAM" id="SSF82199">
    <property type="entry name" value="SET domain"/>
    <property type="match status" value="1"/>
</dbReference>
<evidence type="ECO:0000259" key="17">
    <source>
        <dbReference type="PROSITE" id="PS50280"/>
    </source>
</evidence>
<name>A0A7R8ZAW0_TIMDO</name>
<dbReference type="InterPro" id="IPR024657">
    <property type="entry name" value="COMPASS_Set1_N-SET"/>
</dbReference>
<proteinExistence type="predicted"/>
<gene>
    <name evidence="19" type="ORF">TDIB3V08_LOCUS7082</name>
</gene>
<evidence type="ECO:0000256" key="1">
    <source>
        <dbReference type="ARBA" id="ARBA00004123"/>
    </source>
</evidence>
<feature type="compositionally biased region" description="Acidic residues" evidence="15">
    <location>
        <begin position="718"/>
        <end position="734"/>
    </location>
</feature>
<evidence type="ECO:0000256" key="8">
    <source>
        <dbReference type="ARBA" id="ARBA00023015"/>
    </source>
</evidence>
<comment type="catalytic activity">
    <reaction evidence="11">
        <text>L-lysyl(4)-[histone H3] + 3 S-adenosyl-L-methionine = N(6),N(6),N(6)-trimethyl-L-lysyl(4)-[histone H3] + 3 S-adenosyl-L-homocysteine + 3 H(+)</text>
        <dbReference type="Rhea" id="RHEA:60260"/>
        <dbReference type="Rhea" id="RHEA-COMP:15537"/>
        <dbReference type="Rhea" id="RHEA-COMP:15547"/>
        <dbReference type="ChEBI" id="CHEBI:15378"/>
        <dbReference type="ChEBI" id="CHEBI:29969"/>
        <dbReference type="ChEBI" id="CHEBI:57856"/>
        <dbReference type="ChEBI" id="CHEBI:59789"/>
        <dbReference type="ChEBI" id="CHEBI:61961"/>
        <dbReference type="EC" id="2.1.1.354"/>
    </reaction>
</comment>
<dbReference type="Pfam" id="PF11764">
    <property type="entry name" value="N-SET"/>
    <property type="match status" value="1"/>
</dbReference>
<evidence type="ECO:0000256" key="13">
    <source>
        <dbReference type="ARBA" id="ARBA00049129"/>
    </source>
</evidence>
<keyword evidence="7 14" id="KW-0694">RNA-binding</keyword>
<dbReference type="SUPFAM" id="SSF54928">
    <property type="entry name" value="RNA-binding domain, RBD"/>
    <property type="match status" value="1"/>
</dbReference>
<organism evidence="19">
    <name type="scientific">Timema douglasi</name>
    <name type="common">Walking stick</name>
    <dbReference type="NCBI Taxonomy" id="61478"/>
    <lineage>
        <taxon>Eukaryota</taxon>
        <taxon>Metazoa</taxon>
        <taxon>Ecdysozoa</taxon>
        <taxon>Arthropoda</taxon>
        <taxon>Hexapoda</taxon>
        <taxon>Insecta</taxon>
        <taxon>Pterygota</taxon>
        <taxon>Neoptera</taxon>
        <taxon>Polyneoptera</taxon>
        <taxon>Phasmatodea</taxon>
        <taxon>Timematodea</taxon>
        <taxon>Timematoidea</taxon>
        <taxon>Timematidae</taxon>
        <taxon>Timema</taxon>
    </lineage>
</organism>
<keyword evidence="9" id="KW-0804">Transcription</keyword>
<dbReference type="InterPro" id="IPR035979">
    <property type="entry name" value="RBD_domain_sf"/>
</dbReference>
<feature type="compositionally biased region" description="Basic and acidic residues" evidence="15">
    <location>
        <begin position="489"/>
        <end position="505"/>
    </location>
</feature>
<dbReference type="GO" id="GO:0140999">
    <property type="term" value="F:histone H3K4 trimethyltransferase activity"/>
    <property type="evidence" value="ECO:0007669"/>
    <property type="project" value="UniProtKB-EC"/>
</dbReference>
<feature type="compositionally biased region" description="Basic and acidic residues" evidence="15">
    <location>
        <begin position="1025"/>
        <end position="1038"/>
    </location>
</feature>
<dbReference type="SMART" id="SM01291">
    <property type="entry name" value="N-SET"/>
    <property type="match status" value="1"/>
</dbReference>
<feature type="compositionally biased region" description="Polar residues" evidence="15">
    <location>
        <begin position="472"/>
        <end position="481"/>
    </location>
</feature>
<evidence type="ECO:0000256" key="3">
    <source>
        <dbReference type="ARBA" id="ARBA00022603"/>
    </source>
</evidence>
<feature type="domain" description="Post-SET" evidence="18">
    <location>
        <begin position="1725"/>
        <end position="1741"/>
    </location>
</feature>
<feature type="region of interest" description="Disordered" evidence="15">
    <location>
        <begin position="445"/>
        <end position="510"/>
    </location>
</feature>
<feature type="region of interest" description="Disordered" evidence="15">
    <location>
        <begin position="1369"/>
        <end position="1393"/>
    </location>
</feature>
<feature type="region of interest" description="Disordered" evidence="15">
    <location>
        <begin position="537"/>
        <end position="617"/>
    </location>
</feature>
<reference evidence="19" key="1">
    <citation type="submission" date="2020-11" db="EMBL/GenBank/DDBJ databases">
        <authorList>
            <person name="Tran Van P."/>
        </authorList>
    </citation>
    <scope>NUCLEOTIDE SEQUENCE</scope>
</reference>
<dbReference type="InterPro" id="IPR001214">
    <property type="entry name" value="SET_dom"/>
</dbReference>
<feature type="region of interest" description="Disordered" evidence="15">
    <location>
        <begin position="1202"/>
        <end position="1231"/>
    </location>
</feature>
<comment type="subcellular location">
    <subcellularLocation>
        <location evidence="1">Nucleus</location>
    </subcellularLocation>
</comment>
<dbReference type="SMART" id="SM00360">
    <property type="entry name" value="RRM"/>
    <property type="match status" value="1"/>
</dbReference>
<feature type="compositionally biased region" description="Basic and acidic residues" evidence="15">
    <location>
        <begin position="679"/>
        <end position="690"/>
    </location>
</feature>
<dbReference type="GO" id="GO:0032259">
    <property type="term" value="P:methylation"/>
    <property type="evidence" value="ECO:0007669"/>
    <property type="project" value="UniProtKB-KW"/>
</dbReference>
<dbReference type="EMBL" id="OA567850">
    <property type="protein sequence ID" value="CAD7200871.1"/>
    <property type="molecule type" value="Genomic_DNA"/>
</dbReference>